<evidence type="ECO:0000256" key="1">
    <source>
        <dbReference type="SAM" id="MobiDB-lite"/>
    </source>
</evidence>
<feature type="signal peptide" evidence="2">
    <location>
        <begin position="1"/>
        <end position="21"/>
    </location>
</feature>
<keyword evidence="2" id="KW-0732">Signal</keyword>
<name>A0AAD7HVY4_9AGAR</name>
<feature type="region of interest" description="Disordered" evidence="1">
    <location>
        <begin position="135"/>
        <end position="160"/>
    </location>
</feature>
<dbReference type="EMBL" id="JARKIB010000173">
    <property type="protein sequence ID" value="KAJ7728374.1"/>
    <property type="molecule type" value="Genomic_DNA"/>
</dbReference>
<feature type="compositionally biased region" description="Basic and acidic residues" evidence="1">
    <location>
        <begin position="136"/>
        <end position="145"/>
    </location>
</feature>
<feature type="chain" id="PRO_5042073759" evidence="2">
    <location>
        <begin position="22"/>
        <end position="180"/>
    </location>
</feature>
<evidence type="ECO:0000313" key="4">
    <source>
        <dbReference type="Proteomes" id="UP001215598"/>
    </source>
</evidence>
<sequence>MKASHFFTLFTLLYSSAQVLATNWECDCETNGVVFEDLSSQCCLAANNGVSGGAGCFLTEDERVVSLRAVSTTAKAMAAPQCRVKRKLVICHGKVGLHAVPSTGTAVVSTGPERERSVDPSTRRRPFLTGTAVKNAAKEPTERDGMPVAGPRRTGATGTACSPKVLAKSSRHARFNIAGL</sequence>
<gene>
    <name evidence="3" type="ORF">B0H16DRAFT_1470546</name>
</gene>
<organism evidence="3 4">
    <name type="scientific">Mycena metata</name>
    <dbReference type="NCBI Taxonomy" id="1033252"/>
    <lineage>
        <taxon>Eukaryota</taxon>
        <taxon>Fungi</taxon>
        <taxon>Dikarya</taxon>
        <taxon>Basidiomycota</taxon>
        <taxon>Agaricomycotina</taxon>
        <taxon>Agaricomycetes</taxon>
        <taxon>Agaricomycetidae</taxon>
        <taxon>Agaricales</taxon>
        <taxon>Marasmiineae</taxon>
        <taxon>Mycenaceae</taxon>
        <taxon>Mycena</taxon>
    </lineage>
</organism>
<comment type="caution">
    <text evidence="3">The sequence shown here is derived from an EMBL/GenBank/DDBJ whole genome shotgun (WGS) entry which is preliminary data.</text>
</comment>
<protein>
    <submittedName>
        <fullName evidence="3">Uncharacterized protein</fullName>
    </submittedName>
</protein>
<keyword evidence="4" id="KW-1185">Reference proteome</keyword>
<evidence type="ECO:0000256" key="2">
    <source>
        <dbReference type="SAM" id="SignalP"/>
    </source>
</evidence>
<feature type="compositionally biased region" description="Basic and acidic residues" evidence="1">
    <location>
        <begin position="112"/>
        <end position="122"/>
    </location>
</feature>
<dbReference type="AlphaFoldDB" id="A0AAD7HVY4"/>
<feature type="region of interest" description="Disordered" evidence="1">
    <location>
        <begin position="106"/>
        <end position="125"/>
    </location>
</feature>
<dbReference type="Proteomes" id="UP001215598">
    <property type="component" value="Unassembled WGS sequence"/>
</dbReference>
<reference evidence="3" key="1">
    <citation type="submission" date="2023-03" db="EMBL/GenBank/DDBJ databases">
        <title>Massive genome expansion in bonnet fungi (Mycena s.s.) driven by repeated elements and novel gene families across ecological guilds.</title>
        <authorList>
            <consortium name="Lawrence Berkeley National Laboratory"/>
            <person name="Harder C.B."/>
            <person name="Miyauchi S."/>
            <person name="Viragh M."/>
            <person name="Kuo A."/>
            <person name="Thoen E."/>
            <person name="Andreopoulos B."/>
            <person name="Lu D."/>
            <person name="Skrede I."/>
            <person name="Drula E."/>
            <person name="Henrissat B."/>
            <person name="Morin E."/>
            <person name="Kohler A."/>
            <person name="Barry K."/>
            <person name="LaButti K."/>
            <person name="Morin E."/>
            <person name="Salamov A."/>
            <person name="Lipzen A."/>
            <person name="Mereny Z."/>
            <person name="Hegedus B."/>
            <person name="Baldrian P."/>
            <person name="Stursova M."/>
            <person name="Weitz H."/>
            <person name="Taylor A."/>
            <person name="Grigoriev I.V."/>
            <person name="Nagy L.G."/>
            <person name="Martin F."/>
            <person name="Kauserud H."/>
        </authorList>
    </citation>
    <scope>NUCLEOTIDE SEQUENCE</scope>
    <source>
        <strain evidence="3">CBHHK182m</strain>
    </source>
</reference>
<accession>A0AAD7HVY4</accession>
<evidence type="ECO:0000313" key="3">
    <source>
        <dbReference type="EMBL" id="KAJ7728374.1"/>
    </source>
</evidence>
<proteinExistence type="predicted"/>